<evidence type="ECO:0000313" key="7">
    <source>
        <dbReference type="Proteomes" id="UP001500064"/>
    </source>
</evidence>
<dbReference type="SUPFAM" id="SSF48498">
    <property type="entry name" value="Tetracyclin repressor-like, C-terminal domain"/>
    <property type="match status" value="1"/>
</dbReference>
<dbReference type="PANTHER" id="PTHR30055">
    <property type="entry name" value="HTH-TYPE TRANSCRIPTIONAL REGULATOR RUTR"/>
    <property type="match status" value="1"/>
</dbReference>
<protein>
    <submittedName>
        <fullName evidence="6">TetR/AcrR family transcriptional regulator</fullName>
    </submittedName>
</protein>
<evidence type="ECO:0000259" key="5">
    <source>
        <dbReference type="PROSITE" id="PS50977"/>
    </source>
</evidence>
<evidence type="ECO:0000256" key="2">
    <source>
        <dbReference type="ARBA" id="ARBA00023125"/>
    </source>
</evidence>
<dbReference type="InterPro" id="IPR001647">
    <property type="entry name" value="HTH_TetR"/>
</dbReference>
<dbReference type="PROSITE" id="PS50977">
    <property type="entry name" value="HTH_TETR_2"/>
    <property type="match status" value="1"/>
</dbReference>
<organism evidence="6 7">
    <name type="scientific">Nonomuraea maheshkhaliensis</name>
    <dbReference type="NCBI Taxonomy" id="419590"/>
    <lineage>
        <taxon>Bacteria</taxon>
        <taxon>Bacillati</taxon>
        <taxon>Actinomycetota</taxon>
        <taxon>Actinomycetes</taxon>
        <taxon>Streptosporangiales</taxon>
        <taxon>Streptosporangiaceae</taxon>
        <taxon>Nonomuraea</taxon>
    </lineage>
</organism>
<keyword evidence="7" id="KW-1185">Reference proteome</keyword>
<dbReference type="Gene3D" id="1.10.357.10">
    <property type="entry name" value="Tetracycline Repressor, domain 2"/>
    <property type="match status" value="1"/>
</dbReference>
<dbReference type="InterPro" id="IPR050109">
    <property type="entry name" value="HTH-type_TetR-like_transc_reg"/>
</dbReference>
<keyword evidence="1" id="KW-0805">Transcription regulation</keyword>
<dbReference type="InterPro" id="IPR009057">
    <property type="entry name" value="Homeodomain-like_sf"/>
</dbReference>
<reference evidence="7" key="1">
    <citation type="journal article" date="2019" name="Int. J. Syst. Evol. Microbiol.">
        <title>The Global Catalogue of Microorganisms (GCM) 10K type strain sequencing project: providing services to taxonomists for standard genome sequencing and annotation.</title>
        <authorList>
            <consortium name="The Broad Institute Genomics Platform"/>
            <consortium name="The Broad Institute Genome Sequencing Center for Infectious Disease"/>
            <person name="Wu L."/>
            <person name="Ma J."/>
        </authorList>
    </citation>
    <scope>NUCLEOTIDE SEQUENCE [LARGE SCALE GENOMIC DNA]</scope>
    <source>
        <strain evidence="7">JCM 13929</strain>
    </source>
</reference>
<dbReference type="Proteomes" id="UP001500064">
    <property type="component" value="Unassembled WGS sequence"/>
</dbReference>
<evidence type="ECO:0000256" key="4">
    <source>
        <dbReference type="PROSITE-ProRule" id="PRU00335"/>
    </source>
</evidence>
<keyword evidence="2 4" id="KW-0238">DNA-binding</keyword>
<dbReference type="InterPro" id="IPR036271">
    <property type="entry name" value="Tet_transcr_reg_TetR-rel_C_sf"/>
</dbReference>
<dbReference type="EMBL" id="BAAAMU010000166">
    <property type="protein sequence ID" value="GAA1689624.1"/>
    <property type="molecule type" value="Genomic_DNA"/>
</dbReference>
<feature type="domain" description="HTH tetR-type" evidence="5">
    <location>
        <begin position="18"/>
        <end position="76"/>
    </location>
</feature>
<comment type="caution">
    <text evidence="6">The sequence shown here is derived from an EMBL/GenBank/DDBJ whole genome shotgun (WGS) entry which is preliminary data.</text>
</comment>
<evidence type="ECO:0000256" key="1">
    <source>
        <dbReference type="ARBA" id="ARBA00023015"/>
    </source>
</evidence>
<dbReference type="SUPFAM" id="SSF46689">
    <property type="entry name" value="Homeodomain-like"/>
    <property type="match status" value="1"/>
</dbReference>
<feature type="DNA-binding region" description="H-T-H motif" evidence="4">
    <location>
        <begin position="39"/>
        <end position="58"/>
    </location>
</feature>
<sequence>MVRTAARQPVPARHAEAERDVAAILDAATRLLSADPTAGMTDVAEAAGVGPSVLYHHFPSREALVGAVLDRAVDLTDAVLEHECIDAAPAPEAMAGLLRSAWEVLDRHRRLFLAADRAPATDPAGERVRERHERPLRRVRSLIERGRRDGDFRHDLPLPWLVTTFFAIIHAAAREREAGRLKPEEVGHVLVTTMSSLLAPGPADGLTRPDPTLTRR</sequence>
<accession>A0ABP4TKE2</accession>
<proteinExistence type="predicted"/>
<evidence type="ECO:0000256" key="3">
    <source>
        <dbReference type="ARBA" id="ARBA00023163"/>
    </source>
</evidence>
<dbReference type="Pfam" id="PF00440">
    <property type="entry name" value="TetR_N"/>
    <property type="match status" value="1"/>
</dbReference>
<name>A0ABP4TKE2_9ACTN</name>
<dbReference type="PANTHER" id="PTHR30055:SF234">
    <property type="entry name" value="HTH-TYPE TRANSCRIPTIONAL REGULATOR BETI"/>
    <property type="match status" value="1"/>
</dbReference>
<dbReference type="RefSeq" id="WP_346114488.1">
    <property type="nucleotide sequence ID" value="NZ_BAAAMU010000166.1"/>
</dbReference>
<evidence type="ECO:0000313" key="6">
    <source>
        <dbReference type="EMBL" id="GAA1689624.1"/>
    </source>
</evidence>
<keyword evidence="3" id="KW-0804">Transcription</keyword>
<gene>
    <name evidence="6" type="ORF">GCM10009733_102450</name>
</gene>